<gene>
    <name evidence="1" type="ordered locus">AARI_32020</name>
</gene>
<sequence>MSTNHFHVLAKEESWVVTLGGMHLKTCDSQSGAYREAVAKAAELGAGEIYVHDEDGELSWHESVPHDHRKN</sequence>
<name>A0ABP1U634_GLUAR</name>
<dbReference type="GeneID" id="303187102"/>
<proteinExistence type="predicted"/>
<protein>
    <recommendedName>
        <fullName evidence="3">DUF2188 domain-containing protein</fullName>
    </recommendedName>
</protein>
<organism evidence="1 2">
    <name type="scientific">Glutamicibacter arilaitensis (strain DSM 16368 / CIP 108037 / IAM 15318 / JCM 13566 / NCIMB 14258 / Re117)</name>
    <name type="common">Arthrobacter arilaitensis</name>
    <dbReference type="NCBI Taxonomy" id="861360"/>
    <lineage>
        <taxon>Bacteria</taxon>
        <taxon>Bacillati</taxon>
        <taxon>Actinomycetota</taxon>
        <taxon>Actinomycetes</taxon>
        <taxon>Micrococcales</taxon>
        <taxon>Micrococcaceae</taxon>
        <taxon>Glutamicibacter</taxon>
    </lineage>
</organism>
<accession>A0ABP1U634</accession>
<reference evidence="2" key="2">
    <citation type="submission" date="2010-07" db="EMBL/GenBank/DDBJ databases">
        <title>Complete genome sequence of Arthrobacter arilaitensis (strain DSM 16368 / CIP 108037 / JCM 13566 / Re117).</title>
        <authorList>
            <person name="Genoscope."/>
        </authorList>
    </citation>
    <scope>NUCLEOTIDE SEQUENCE [LARGE SCALE GENOMIC DNA]</scope>
    <source>
        <strain evidence="2">DSM 16368 / CIP 108037 / IAM 15318 / JCM 13566 / Re117</strain>
    </source>
</reference>
<dbReference type="Proteomes" id="UP000006878">
    <property type="component" value="Chromosome"/>
</dbReference>
<reference evidence="2" key="1">
    <citation type="journal article" date="2010" name="PLoS ONE">
        <title>The Arthrobacter arilaitensis Re117 genome sequence reveals its genetic adaptation to the surface of cheese.</title>
        <authorList>
            <person name="Monnet C."/>
            <person name="Loux V."/>
            <person name="Gibrat J.F."/>
            <person name="Spinnler E."/>
            <person name="Barbe V."/>
            <person name="Vacherie B."/>
            <person name="Gavory F."/>
            <person name="Gourbeyre E."/>
            <person name="Siguier P."/>
            <person name="Chandler M."/>
            <person name="Elleuch R."/>
            <person name="Irlinger F."/>
            <person name="Vallaeys T."/>
        </authorList>
    </citation>
    <scope>NUCLEOTIDE SEQUENCE</scope>
    <source>
        <strain evidence="2">DSM 16368 / CIP 108037 / IAM 15318 / JCM 13566 / Re117</strain>
    </source>
</reference>
<evidence type="ECO:0000313" key="2">
    <source>
        <dbReference type="Proteomes" id="UP000006878"/>
    </source>
</evidence>
<keyword evidence="2" id="KW-1185">Reference proteome</keyword>
<dbReference type="InterPro" id="IPR018691">
    <property type="entry name" value="DUF2188"/>
</dbReference>
<dbReference type="Pfam" id="PF09954">
    <property type="entry name" value="DUF2188"/>
    <property type="match status" value="1"/>
</dbReference>
<dbReference type="EMBL" id="FQ311875">
    <property type="protein sequence ID" value="CBT77401.1"/>
    <property type="molecule type" value="Genomic_DNA"/>
</dbReference>
<evidence type="ECO:0000313" key="1">
    <source>
        <dbReference type="EMBL" id="CBT77401.1"/>
    </source>
</evidence>
<dbReference type="RefSeq" id="WP_013350500.1">
    <property type="nucleotide sequence ID" value="NC_014550.1"/>
</dbReference>
<evidence type="ECO:0008006" key="3">
    <source>
        <dbReference type="Google" id="ProtNLM"/>
    </source>
</evidence>